<evidence type="ECO:0000313" key="3">
    <source>
        <dbReference type="Proteomes" id="UP000184499"/>
    </source>
</evidence>
<evidence type="ECO:0000313" key="2">
    <source>
        <dbReference type="EMBL" id="OJJ76165.1"/>
    </source>
</evidence>
<keyword evidence="3" id="KW-1185">Reference proteome</keyword>
<accession>A0A1L9UWU1</accession>
<organism evidence="2 3">
    <name type="scientific">Aspergillus brasiliensis (strain CBS 101740 / IMI 381727 / IBT 21946)</name>
    <dbReference type="NCBI Taxonomy" id="767769"/>
    <lineage>
        <taxon>Eukaryota</taxon>
        <taxon>Fungi</taxon>
        <taxon>Dikarya</taxon>
        <taxon>Ascomycota</taxon>
        <taxon>Pezizomycotina</taxon>
        <taxon>Eurotiomycetes</taxon>
        <taxon>Eurotiomycetidae</taxon>
        <taxon>Eurotiales</taxon>
        <taxon>Aspergillaceae</taxon>
        <taxon>Aspergillus</taxon>
        <taxon>Aspergillus subgen. Circumdati</taxon>
    </lineage>
</organism>
<reference evidence="3" key="1">
    <citation type="journal article" date="2017" name="Genome Biol.">
        <title>Comparative genomics reveals high biological diversity and specific adaptations in the industrially and medically important fungal genus Aspergillus.</title>
        <authorList>
            <person name="de Vries R.P."/>
            <person name="Riley R."/>
            <person name="Wiebenga A."/>
            <person name="Aguilar-Osorio G."/>
            <person name="Amillis S."/>
            <person name="Uchima C.A."/>
            <person name="Anderluh G."/>
            <person name="Asadollahi M."/>
            <person name="Askin M."/>
            <person name="Barry K."/>
            <person name="Battaglia E."/>
            <person name="Bayram O."/>
            <person name="Benocci T."/>
            <person name="Braus-Stromeyer S.A."/>
            <person name="Caldana C."/>
            <person name="Canovas D."/>
            <person name="Cerqueira G.C."/>
            <person name="Chen F."/>
            <person name="Chen W."/>
            <person name="Choi C."/>
            <person name="Clum A."/>
            <person name="Dos Santos R.A."/>
            <person name="Damasio A.R."/>
            <person name="Diallinas G."/>
            <person name="Emri T."/>
            <person name="Fekete E."/>
            <person name="Flipphi M."/>
            <person name="Freyberg S."/>
            <person name="Gallo A."/>
            <person name="Gournas C."/>
            <person name="Habgood R."/>
            <person name="Hainaut M."/>
            <person name="Harispe M.L."/>
            <person name="Henrissat B."/>
            <person name="Hilden K.S."/>
            <person name="Hope R."/>
            <person name="Hossain A."/>
            <person name="Karabika E."/>
            <person name="Karaffa L."/>
            <person name="Karanyi Z."/>
            <person name="Krasevec N."/>
            <person name="Kuo A."/>
            <person name="Kusch H."/>
            <person name="LaButti K."/>
            <person name="Lagendijk E.L."/>
            <person name="Lapidus A."/>
            <person name="Levasseur A."/>
            <person name="Lindquist E."/>
            <person name="Lipzen A."/>
            <person name="Logrieco A.F."/>
            <person name="MacCabe A."/>
            <person name="Maekelae M.R."/>
            <person name="Malavazi I."/>
            <person name="Melin P."/>
            <person name="Meyer V."/>
            <person name="Mielnichuk N."/>
            <person name="Miskei M."/>
            <person name="Molnar A.P."/>
            <person name="Mule G."/>
            <person name="Ngan C.Y."/>
            <person name="Orejas M."/>
            <person name="Orosz E."/>
            <person name="Ouedraogo J.P."/>
            <person name="Overkamp K.M."/>
            <person name="Park H.-S."/>
            <person name="Perrone G."/>
            <person name="Piumi F."/>
            <person name="Punt P.J."/>
            <person name="Ram A.F."/>
            <person name="Ramon A."/>
            <person name="Rauscher S."/>
            <person name="Record E."/>
            <person name="Riano-Pachon D.M."/>
            <person name="Robert V."/>
            <person name="Roehrig J."/>
            <person name="Ruller R."/>
            <person name="Salamov A."/>
            <person name="Salih N.S."/>
            <person name="Samson R.A."/>
            <person name="Sandor E."/>
            <person name="Sanguinetti M."/>
            <person name="Schuetze T."/>
            <person name="Sepcic K."/>
            <person name="Shelest E."/>
            <person name="Sherlock G."/>
            <person name="Sophianopoulou V."/>
            <person name="Squina F.M."/>
            <person name="Sun H."/>
            <person name="Susca A."/>
            <person name="Todd R.B."/>
            <person name="Tsang A."/>
            <person name="Unkles S.E."/>
            <person name="van de Wiele N."/>
            <person name="van Rossen-Uffink D."/>
            <person name="Oliveira J.V."/>
            <person name="Vesth T.C."/>
            <person name="Visser J."/>
            <person name="Yu J.-H."/>
            <person name="Zhou M."/>
            <person name="Andersen M.R."/>
            <person name="Archer D.B."/>
            <person name="Baker S.E."/>
            <person name="Benoit I."/>
            <person name="Brakhage A.A."/>
            <person name="Braus G.H."/>
            <person name="Fischer R."/>
            <person name="Frisvad J.C."/>
            <person name="Goldman G.H."/>
            <person name="Houbraken J."/>
            <person name="Oakley B."/>
            <person name="Pocsi I."/>
            <person name="Scazzocchio C."/>
            <person name="Seiboth B."/>
            <person name="vanKuyk P.A."/>
            <person name="Wortman J."/>
            <person name="Dyer P.S."/>
            <person name="Grigoriev I.V."/>
        </authorList>
    </citation>
    <scope>NUCLEOTIDE SEQUENCE [LARGE SCALE GENOMIC DNA]</scope>
    <source>
        <strain evidence="3">CBS 101740 / IMI 381727 / IBT 21946</strain>
    </source>
</reference>
<feature type="compositionally biased region" description="Basic and acidic residues" evidence="1">
    <location>
        <begin position="1"/>
        <end position="16"/>
    </location>
</feature>
<sequence>MNEREGQRTGRKRGELESGPNQYSYQKSIGLAWNGSPLLRLASRSHPVADHYSDLLHTTTVADGDIFIELVVGCIIRGSLLASRSSGNSHLVQPSSSSNVLNSAAEAIGTGSTTEGILWDTTVANSEAAFNRDDVNGLTGLLSKIVSECLQSNSVLGIPRHILPRTGWRSSTPWDIMAAASYQGPPIHPRKTLQQICGNPKEDTSSMMGRDYGRWMY</sequence>
<evidence type="ECO:0000256" key="1">
    <source>
        <dbReference type="SAM" id="MobiDB-lite"/>
    </source>
</evidence>
<proteinExistence type="predicted"/>
<dbReference type="GeneID" id="93580854"/>
<dbReference type="AlphaFoldDB" id="A0A1L9UWU1"/>
<protein>
    <submittedName>
        <fullName evidence="2">Uncharacterized protein</fullName>
    </submittedName>
</protein>
<dbReference type="RefSeq" id="XP_067483412.1">
    <property type="nucleotide sequence ID" value="XM_067628366.1"/>
</dbReference>
<dbReference type="Proteomes" id="UP000184499">
    <property type="component" value="Unassembled WGS sequence"/>
</dbReference>
<dbReference type="EMBL" id="KV878680">
    <property type="protein sequence ID" value="OJJ76165.1"/>
    <property type="molecule type" value="Genomic_DNA"/>
</dbReference>
<dbReference type="VEuPathDB" id="FungiDB:ASPBRDRAFT_62391"/>
<gene>
    <name evidence="2" type="ORF">ASPBRDRAFT_62391</name>
</gene>
<name>A0A1L9UWU1_ASPBC</name>
<feature type="region of interest" description="Disordered" evidence="1">
    <location>
        <begin position="1"/>
        <end position="21"/>
    </location>
</feature>